<sequence length="144" mass="15547">MTAATTLTEPPCIFPTFRYRDAAAMIDWLADAFGFEVRARYTDDDGMVQHAELMLGSSIIMIGTARDDGFGNLVGAPGPNGGKAVYIAVNDVEAMHARAEAAEAKMLEGLVERSYGSKEFICADPEGNVWSFGTYWPKANEAAD</sequence>
<dbReference type="EMBL" id="QGGG01000017">
    <property type="protein sequence ID" value="PWJ77603.1"/>
    <property type="molecule type" value="Genomic_DNA"/>
</dbReference>
<dbReference type="STRING" id="1192868.GCA_000304395_04085"/>
<evidence type="ECO:0000313" key="2">
    <source>
        <dbReference type="EMBL" id="PWJ77603.1"/>
    </source>
</evidence>
<feature type="domain" description="VOC" evidence="1">
    <location>
        <begin position="10"/>
        <end position="135"/>
    </location>
</feature>
<gene>
    <name evidence="2" type="ORF">C7441_11714</name>
</gene>
<protein>
    <submittedName>
        <fullName evidence="2">Putative glyoxalase superfamily protein PhnB</fullName>
    </submittedName>
</protein>
<dbReference type="SUPFAM" id="SSF54593">
    <property type="entry name" value="Glyoxalase/Bleomycin resistance protein/Dihydroxybiphenyl dioxygenase"/>
    <property type="match status" value="1"/>
</dbReference>
<dbReference type="Pfam" id="PF00903">
    <property type="entry name" value="Glyoxalase"/>
    <property type="match status" value="1"/>
</dbReference>
<keyword evidence="3" id="KW-1185">Reference proteome</keyword>
<accession>A0A316BUE0</accession>
<dbReference type="PANTHER" id="PTHR34109:SF1">
    <property type="entry name" value="VOC DOMAIN-CONTAINING PROTEIN"/>
    <property type="match status" value="1"/>
</dbReference>
<dbReference type="OrthoDB" id="9806868at2"/>
<evidence type="ECO:0000313" key="3">
    <source>
        <dbReference type="Proteomes" id="UP000245396"/>
    </source>
</evidence>
<dbReference type="PROSITE" id="PS51819">
    <property type="entry name" value="VOC"/>
    <property type="match status" value="1"/>
</dbReference>
<proteinExistence type="predicted"/>
<reference evidence="2 3" key="1">
    <citation type="submission" date="2018-05" db="EMBL/GenBank/DDBJ databases">
        <title>Genomic Encyclopedia of Type Strains, Phase IV (KMG-IV): sequencing the most valuable type-strain genomes for metagenomic binning, comparative biology and taxonomic classification.</title>
        <authorList>
            <person name="Goeker M."/>
        </authorList>
    </citation>
    <scope>NUCLEOTIDE SEQUENCE [LARGE SCALE GENOMIC DNA]</scope>
    <source>
        <strain evidence="2 3">DSM 6986</strain>
    </source>
</reference>
<name>A0A316BUE0_PSESE</name>
<organism evidence="2 3">
    <name type="scientific">Pseudaminobacter salicylatoxidans</name>
    <dbReference type="NCBI Taxonomy" id="93369"/>
    <lineage>
        <taxon>Bacteria</taxon>
        <taxon>Pseudomonadati</taxon>
        <taxon>Pseudomonadota</taxon>
        <taxon>Alphaproteobacteria</taxon>
        <taxon>Hyphomicrobiales</taxon>
        <taxon>Phyllobacteriaceae</taxon>
        <taxon>Pseudaminobacter</taxon>
    </lineage>
</organism>
<dbReference type="Gene3D" id="3.30.720.120">
    <property type="match status" value="1"/>
</dbReference>
<dbReference type="PANTHER" id="PTHR34109">
    <property type="entry name" value="BNAUNNG04460D PROTEIN-RELATED"/>
    <property type="match status" value="1"/>
</dbReference>
<comment type="caution">
    <text evidence="2">The sequence shown here is derived from an EMBL/GenBank/DDBJ whole genome shotgun (WGS) entry which is preliminary data.</text>
</comment>
<dbReference type="InterPro" id="IPR004360">
    <property type="entry name" value="Glyas_Fos-R_dOase_dom"/>
</dbReference>
<dbReference type="Proteomes" id="UP000245396">
    <property type="component" value="Unassembled WGS sequence"/>
</dbReference>
<evidence type="ECO:0000259" key="1">
    <source>
        <dbReference type="PROSITE" id="PS51819"/>
    </source>
</evidence>
<dbReference type="RefSeq" id="WP_026060672.1">
    <property type="nucleotide sequence ID" value="NZ_QGGG01000017.1"/>
</dbReference>
<dbReference type="AlphaFoldDB" id="A0A316BUE0"/>
<dbReference type="InterPro" id="IPR037523">
    <property type="entry name" value="VOC_core"/>
</dbReference>
<dbReference type="InterPro" id="IPR029068">
    <property type="entry name" value="Glyas_Bleomycin-R_OHBP_Dase"/>
</dbReference>
<dbReference type="Gene3D" id="3.30.720.110">
    <property type="match status" value="1"/>
</dbReference>